<protein>
    <recommendedName>
        <fullName evidence="5">Glycosyltransferase</fullName>
        <ecNumber evidence="5">2.4.1.-</ecNumber>
    </recommendedName>
</protein>
<dbReference type="OrthoDB" id="731962at2759"/>
<dbReference type="FunFam" id="3.40.50.2000:FF:000063">
    <property type="entry name" value="Glycosyltransferase"/>
    <property type="match status" value="1"/>
</dbReference>
<dbReference type="SUPFAM" id="SSF53756">
    <property type="entry name" value="UDP-Glycosyltransferase/glycogen phosphorylase"/>
    <property type="match status" value="1"/>
</dbReference>
<evidence type="ECO:0000313" key="8">
    <source>
        <dbReference type="Proteomes" id="UP000236161"/>
    </source>
</evidence>
<dbReference type="PANTHER" id="PTHR48047:SF45">
    <property type="entry name" value="SCOPOLETIN GLUCOSYLTRANSFERASE-LIKE"/>
    <property type="match status" value="1"/>
</dbReference>
<dbReference type="InterPro" id="IPR002213">
    <property type="entry name" value="UDP_glucos_trans"/>
</dbReference>
<dbReference type="Gene3D" id="3.40.50.2000">
    <property type="entry name" value="Glycogen Phosphorylase B"/>
    <property type="match status" value="2"/>
</dbReference>
<dbReference type="InterPro" id="IPR035595">
    <property type="entry name" value="UDP_glycos_trans_CS"/>
</dbReference>
<feature type="compositionally biased region" description="Basic and acidic residues" evidence="6">
    <location>
        <begin position="447"/>
        <end position="458"/>
    </location>
</feature>
<dbReference type="GO" id="GO:0035251">
    <property type="term" value="F:UDP-glucosyltransferase activity"/>
    <property type="evidence" value="ECO:0007669"/>
    <property type="project" value="TreeGrafter"/>
</dbReference>
<evidence type="ECO:0000256" key="3">
    <source>
        <dbReference type="ARBA" id="ARBA00022679"/>
    </source>
</evidence>
<keyword evidence="8" id="KW-1185">Reference proteome</keyword>
<comment type="similarity">
    <text evidence="1 4">Belongs to the UDP-glycosyltransferase family.</text>
</comment>
<name>A0A2I0BC26_9ASPA</name>
<dbReference type="EMBL" id="KZ451895">
    <property type="protein sequence ID" value="PKA65319.1"/>
    <property type="molecule type" value="Genomic_DNA"/>
</dbReference>
<feature type="region of interest" description="Disordered" evidence="6">
    <location>
        <begin position="436"/>
        <end position="462"/>
    </location>
</feature>
<dbReference type="Pfam" id="PF00201">
    <property type="entry name" value="UDPGT"/>
    <property type="match status" value="1"/>
</dbReference>
<proteinExistence type="inferred from homology"/>
<sequence length="483" mass="53289">MGSQVYELHMLFFPLMTQGHMLPLVDMAKLFAARGASVTVLTTPANADIIRPNLPAAATNPVRLHTIPFPSAAAGLPAGCENGSAVTSDEQRLKFFDAVDLLRQPFDQVLANLRPDCVVCDMFMPWTFDFTAARGIPHLTFHGTNNFSRCAARSFEGILDAGTSPPTSESFVLPDLPDRIEMLWTQTSDRRKLAGTPMAGLLEVFTHAKEVEPKCFGGVTNSFYELEPEYADYCRKTLGIRSWNVGPVALCNQDLAVRSARGGEQQPGAARDCLNWLDRKPPGSVVYMCFGSASLFSTDQLWEMALGLESSGHFFVWVVRNAGNDWLPEEYEERIAGKGMIIRGWAPQLLILNHPATGGFVSHCGWNSSLEAISAGLPMVTWPLYAEQFYNEKLLVELLKIGVPVGSRVHAFRMEDRPVVEAAAVEAAVRRLMGGGEEAEGRRKRARELGEKARRAVEKGGSSYEDVGRLMQELLEHKKKNVE</sequence>
<dbReference type="PANTHER" id="PTHR48047">
    <property type="entry name" value="GLYCOSYLTRANSFERASE"/>
    <property type="match status" value="1"/>
</dbReference>
<dbReference type="CDD" id="cd03784">
    <property type="entry name" value="GT1_Gtf-like"/>
    <property type="match status" value="1"/>
</dbReference>
<dbReference type="AlphaFoldDB" id="A0A2I0BC26"/>
<dbReference type="Proteomes" id="UP000236161">
    <property type="component" value="Unassembled WGS sequence"/>
</dbReference>
<keyword evidence="3 4" id="KW-0808">Transferase</keyword>
<evidence type="ECO:0000256" key="6">
    <source>
        <dbReference type="SAM" id="MobiDB-lite"/>
    </source>
</evidence>
<evidence type="ECO:0000256" key="1">
    <source>
        <dbReference type="ARBA" id="ARBA00009995"/>
    </source>
</evidence>
<gene>
    <name evidence="7" type="primary">UGT73B5</name>
    <name evidence="7" type="ORF">AXF42_Ash005652</name>
</gene>
<evidence type="ECO:0000313" key="7">
    <source>
        <dbReference type="EMBL" id="PKA65319.1"/>
    </source>
</evidence>
<dbReference type="STRING" id="1088818.A0A2I0BC26"/>
<dbReference type="PROSITE" id="PS00375">
    <property type="entry name" value="UDPGT"/>
    <property type="match status" value="1"/>
</dbReference>
<organism evidence="7 8">
    <name type="scientific">Apostasia shenzhenica</name>
    <dbReference type="NCBI Taxonomy" id="1088818"/>
    <lineage>
        <taxon>Eukaryota</taxon>
        <taxon>Viridiplantae</taxon>
        <taxon>Streptophyta</taxon>
        <taxon>Embryophyta</taxon>
        <taxon>Tracheophyta</taxon>
        <taxon>Spermatophyta</taxon>
        <taxon>Magnoliopsida</taxon>
        <taxon>Liliopsida</taxon>
        <taxon>Asparagales</taxon>
        <taxon>Orchidaceae</taxon>
        <taxon>Apostasioideae</taxon>
        <taxon>Apostasia</taxon>
    </lineage>
</organism>
<reference evidence="7 8" key="1">
    <citation type="journal article" date="2017" name="Nature">
        <title>The Apostasia genome and the evolution of orchids.</title>
        <authorList>
            <person name="Zhang G.Q."/>
            <person name="Liu K.W."/>
            <person name="Li Z."/>
            <person name="Lohaus R."/>
            <person name="Hsiao Y.Y."/>
            <person name="Niu S.C."/>
            <person name="Wang J.Y."/>
            <person name="Lin Y.C."/>
            <person name="Xu Q."/>
            <person name="Chen L.J."/>
            <person name="Yoshida K."/>
            <person name="Fujiwara S."/>
            <person name="Wang Z.W."/>
            <person name="Zhang Y.Q."/>
            <person name="Mitsuda N."/>
            <person name="Wang M."/>
            <person name="Liu G.H."/>
            <person name="Pecoraro L."/>
            <person name="Huang H.X."/>
            <person name="Xiao X.J."/>
            <person name="Lin M."/>
            <person name="Wu X.Y."/>
            <person name="Wu W.L."/>
            <person name="Chen Y.Y."/>
            <person name="Chang S.B."/>
            <person name="Sakamoto S."/>
            <person name="Ohme-Takagi M."/>
            <person name="Yagi M."/>
            <person name="Zeng S.J."/>
            <person name="Shen C.Y."/>
            <person name="Yeh C.M."/>
            <person name="Luo Y.B."/>
            <person name="Tsai W.C."/>
            <person name="Van de Peer Y."/>
            <person name="Liu Z.J."/>
        </authorList>
    </citation>
    <scope>NUCLEOTIDE SEQUENCE [LARGE SCALE GENOMIC DNA]</scope>
    <source>
        <strain evidence="8">cv. Shenzhen</strain>
        <tissue evidence="7">Stem</tissue>
    </source>
</reference>
<dbReference type="EC" id="2.4.1.-" evidence="5"/>
<evidence type="ECO:0000256" key="2">
    <source>
        <dbReference type="ARBA" id="ARBA00022676"/>
    </source>
</evidence>
<evidence type="ECO:0000256" key="4">
    <source>
        <dbReference type="RuleBase" id="RU003718"/>
    </source>
</evidence>
<accession>A0A2I0BC26</accession>
<keyword evidence="2 4" id="KW-0328">Glycosyltransferase</keyword>
<evidence type="ECO:0000256" key="5">
    <source>
        <dbReference type="RuleBase" id="RU362057"/>
    </source>
</evidence>